<gene>
    <name evidence="2" type="ORF">E2488_05370</name>
</gene>
<evidence type="ECO:0000313" key="3">
    <source>
        <dbReference type="Proteomes" id="UP000298517"/>
    </source>
</evidence>
<name>A0A4Y8ASU7_9FLAO</name>
<dbReference type="AlphaFoldDB" id="A0A4Y8ASU7"/>
<accession>A0A4Y8ASU7</accession>
<sequence>MLKTLIFANNSLIIQIIEDSEATLLFNSAEYLFLFICIIIALLIMMLIPAILCFSMIDNFFNINKFKKEIDTRICTSDIIHYSEYTKCTCDKYLKSCSNFVKNFTGLAAWNIFSLAYIITGFDNFKTGLIEYFRFPFNVFNSLNSDAILNSIKSFSSNWLSMFTIIVLTLIFTLLGKYIGNTMGKERMKLRGLI</sequence>
<organism evidence="2 3">
    <name type="scientific">Gramella jeungdoensis</name>
    <dbReference type="NCBI Taxonomy" id="708091"/>
    <lineage>
        <taxon>Bacteria</taxon>
        <taxon>Pseudomonadati</taxon>
        <taxon>Bacteroidota</taxon>
        <taxon>Flavobacteriia</taxon>
        <taxon>Flavobacteriales</taxon>
        <taxon>Flavobacteriaceae</taxon>
        <taxon>Christiangramia</taxon>
    </lineage>
</organism>
<comment type="caution">
    <text evidence="2">The sequence shown here is derived from an EMBL/GenBank/DDBJ whole genome shotgun (WGS) entry which is preliminary data.</text>
</comment>
<keyword evidence="1" id="KW-0812">Transmembrane</keyword>
<protein>
    <submittedName>
        <fullName evidence="2">Uncharacterized protein</fullName>
    </submittedName>
</protein>
<dbReference type="Proteomes" id="UP000298517">
    <property type="component" value="Unassembled WGS sequence"/>
</dbReference>
<proteinExistence type="predicted"/>
<feature type="transmembrane region" description="Helical" evidence="1">
    <location>
        <begin position="100"/>
        <end position="119"/>
    </location>
</feature>
<keyword evidence="1" id="KW-1133">Transmembrane helix</keyword>
<evidence type="ECO:0000313" key="2">
    <source>
        <dbReference type="EMBL" id="TEW74955.1"/>
    </source>
</evidence>
<feature type="transmembrane region" description="Helical" evidence="1">
    <location>
        <begin position="159"/>
        <end position="179"/>
    </location>
</feature>
<keyword evidence="3" id="KW-1185">Reference proteome</keyword>
<dbReference type="EMBL" id="SNQI01000002">
    <property type="protein sequence ID" value="TEW74955.1"/>
    <property type="molecule type" value="Genomic_DNA"/>
</dbReference>
<reference evidence="2 3" key="1">
    <citation type="journal article" date="2011" name="J. Microbiol.">
        <title>Gramella jeungdoensis sp. nov., isolated from a solar saltern in Korea.</title>
        <authorList>
            <person name="Joung Y."/>
            <person name="Kim H."/>
            <person name="Jang T."/>
            <person name="Ahn T.S."/>
            <person name="Joh K."/>
        </authorList>
    </citation>
    <scope>NUCLEOTIDE SEQUENCE [LARGE SCALE GENOMIC DNA]</scope>
    <source>
        <strain evidence="2 3">KCTC 23123</strain>
    </source>
</reference>
<feature type="transmembrane region" description="Helical" evidence="1">
    <location>
        <begin position="31"/>
        <end position="57"/>
    </location>
</feature>
<dbReference type="RefSeq" id="WP_134247325.1">
    <property type="nucleotide sequence ID" value="NZ_SNQI01000002.1"/>
</dbReference>
<keyword evidence="1" id="KW-0472">Membrane</keyword>
<evidence type="ECO:0000256" key="1">
    <source>
        <dbReference type="SAM" id="Phobius"/>
    </source>
</evidence>